<dbReference type="Pfam" id="PF09084">
    <property type="entry name" value="NMT1"/>
    <property type="match status" value="1"/>
</dbReference>
<organism evidence="5 6">
    <name type="scientific">Caenimonas sedimenti</name>
    <dbReference type="NCBI Taxonomy" id="2596921"/>
    <lineage>
        <taxon>Bacteria</taxon>
        <taxon>Pseudomonadati</taxon>
        <taxon>Pseudomonadota</taxon>
        <taxon>Betaproteobacteria</taxon>
        <taxon>Burkholderiales</taxon>
        <taxon>Comamonadaceae</taxon>
        <taxon>Caenimonas</taxon>
    </lineage>
</organism>
<comment type="caution">
    <text evidence="5">The sequence shown here is derived from an EMBL/GenBank/DDBJ whole genome shotgun (WGS) entry which is preliminary data.</text>
</comment>
<keyword evidence="6" id="KW-1185">Reference proteome</keyword>
<accession>A0A562ZKR8</accession>
<evidence type="ECO:0000313" key="6">
    <source>
        <dbReference type="Proteomes" id="UP000318199"/>
    </source>
</evidence>
<evidence type="ECO:0000256" key="2">
    <source>
        <dbReference type="SAM" id="Phobius"/>
    </source>
</evidence>
<keyword evidence="2" id="KW-1133">Transmembrane helix</keyword>
<evidence type="ECO:0000313" key="5">
    <source>
        <dbReference type="EMBL" id="TWO69011.1"/>
    </source>
</evidence>
<keyword evidence="2" id="KW-0812">Transmembrane</keyword>
<reference evidence="5 6" key="1">
    <citation type="submission" date="2019-07" db="EMBL/GenBank/DDBJ databases">
        <title>Caenimonas sedimenti sp. nov., isolated from activated sludge.</title>
        <authorList>
            <person name="Xu J."/>
        </authorList>
    </citation>
    <scope>NUCLEOTIDE SEQUENCE [LARGE SCALE GENOMIC DNA]</scope>
    <source>
        <strain evidence="5 6">HX-9-20</strain>
    </source>
</reference>
<dbReference type="AlphaFoldDB" id="A0A562ZKR8"/>
<feature type="domain" description="SsuA/THI5-like" evidence="4">
    <location>
        <begin position="231"/>
        <end position="326"/>
    </location>
</feature>
<dbReference type="InterPro" id="IPR011852">
    <property type="entry name" value="TRAP_TAXI"/>
</dbReference>
<dbReference type="SUPFAM" id="SSF53850">
    <property type="entry name" value="Periplasmic binding protein-like II"/>
    <property type="match status" value="1"/>
</dbReference>
<proteinExistence type="predicted"/>
<feature type="region of interest" description="Disordered" evidence="1">
    <location>
        <begin position="76"/>
        <end position="102"/>
    </location>
</feature>
<dbReference type="Proteomes" id="UP000318199">
    <property type="component" value="Unassembled WGS sequence"/>
</dbReference>
<evidence type="ECO:0000259" key="4">
    <source>
        <dbReference type="Pfam" id="PF09084"/>
    </source>
</evidence>
<feature type="transmembrane region" description="Helical" evidence="2">
    <location>
        <begin position="143"/>
        <end position="161"/>
    </location>
</feature>
<keyword evidence="3" id="KW-0732">Signal</keyword>
<evidence type="ECO:0000256" key="1">
    <source>
        <dbReference type="SAM" id="MobiDB-lite"/>
    </source>
</evidence>
<feature type="chain" id="PRO_5022124454" description="SsuA/THI5-like domain-containing protein" evidence="3">
    <location>
        <begin position="32"/>
        <end position="565"/>
    </location>
</feature>
<protein>
    <recommendedName>
        <fullName evidence="4">SsuA/THI5-like domain-containing protein</fullName>
    </recommendedName>
</protein>
<name>A0A562ZKR8_9BURK</name>
<dbReference type="InterPro" id="IPR015168">
    <property type="entry name" value="SsuA/THI5"/>
</dbReference>
<dbReference type="EMBL" id="VOBQ01000016">
    <property type="protein sequence ID" value="TWO69011.1"/>
    <property type="molecule type" value="Genomic_DNA"/>
</dbReference>
<evidence type="ECO:0000256" key="3">
    <source>
        <dbReference type="SAM" id="SignalP"/>
    </source>
</evidence>
<dbReference type="Gene3D" id="3.40.190.10">
    <property type="entry name" value="Periplasmic binding protein-like II"/>
    <property type="match status" value="2"/>
</dbReference>
<dbReference type="PANTHER" id="PTHR42941">
    <property type="entry name" value="SLL1037 PROTEIN"/>
    <property type="match status" value="1"/>
</dbReference>
<dbReference type="OrthoDB" id="8879094at2"/>
<keyword evidence="2" id="KW-0472">Membrane</keyword>
<sequence length="565" mass="60894">MPRIGRSQAHAGARPAVAGAATALLVGAVHAAAAGHLPADRAGGLVARAPGPCLAALADRQPAGPLVRRAQVHRIRPGTGHGVGSRRIAAHRTPAPDRRAHEGIHPARRPAGALVHLAQAHLARAARPAQAEGPVIFLYRRRWGIFYLPVLLLAACAVWLLSNTLLTLPPRALAIAVGVPQGGYAQAGERYRSELERLGIAAELLTTETGALGPLQRLANPRDAAQAGFAHGLLAERGPEAPVTALALVGRQPLWVFTHHAGVLQLGSLRGLKVAAGPPGSAARDIAEQLLAQSQVLARDVTWVPLQGLPAANALLEQQVDAMITIGSSDAPTVRLLTRSPGVTMVGLDRANALATREPRLRPFVLPQGAIELRGNVPPRDLTLLSTGTHLLVRETAHPALQRALLDAATEIHGTPSFLQQQSEFPDFQTDFLLSPVARQYALGDRPVLETVLPYWWAQLAELLLFGVLPILVLTALALMWIPRLFSLRVNTVLAHYYGELKFLEQELDTVSDNPITLKPLLQRLDQIELEVACLDLPDRYADRWYTLREHLGAARERLLKMRGR</sequence>
<feature type="transmembrane region" description="Helical" evidence="2">
    <location>
        <begin position="463"/>
        <end position="482"/>
    </location>
</feature>
<feature type="signal peptide" evidence="3">
    <location>
        <begin position="1"/>
        <end position="31"/>
    </location>
</feature>
<gene>
    <name evidence="5" type="ORF">FN976_19925</name>
</gene>
<dbReference type="PANTHER" id="PTHR42941:SF1">
    <property type="entry name" value="SLL1037 PROTEIN"/>
    <property type="match status" value="1"/>
</dbReference>